<dbReference type="Proteomes" id="UP000327044">
    <property type="component" value="Unassembled WGS sequence"/>
</dbReference>
<dbReference type="EMBL" id="VVIM01000002">
    <property type="protein sequence ID" value="KAB0803018.1"/>
    <property type="molecule type" value="Genomic_DNA"/>
</dbReference>
<protein>
    <submittedName>
        <fullName evidence="1">Uncharacterized protein</fullName>
    </submittedName>
</protein>
<evidence type="ECO:0000313" key="1">
    <source>
        <dbReference type="EMBL" id="KAB0803018.1"/>
    </source>
</evidence>
<sequence>MSKKKMSATAARHYTQRIIQQSTHMAHVLDNIGNHSIVTLLRKFKDITVEKIFSPDTVKHNVTHVIETKGAPVTSKTRRLSTEKLKIAKDQFEVCGTITQTFQ</sequence>
<organism evidence="1 3">
    <name type="scientific">Photinus pyralis</name>
    <name type="common">Common eastern firefly</name>
    <name type="synonym">Lampyris pyralis</name>
    <dbReference type="NCBI Taxonomy" id="7054"/>
    <lineage>
        <taxon>Eukaryota</taxon>
        <taxon>Metazoa</taxon>
        <taxon>Ecdysozoa</taxon>
        <taxon>Arthropoda</taxon>
        <taxon>Hexapoda</taxon>
        <taxon>Insecta</taxon>
        <taxon>Pterygota</taxon>
        <taxon>Neoptera</taxon>
        <taxon>Endopterygota</taxon>
        <taxon>Coleoptera</taxon>
        <taxon>Polyphaga</taxon>
        <taxon>Elateriformia</taxon>
        <taxon>Elateroidea</taxon>
        <taxon>Lampyridae</taxon>
        <taxon>Lampyrinae</taxon>
        <taxon>Photinus</taxon>
    </lineage>
</organism>
<comment type="caution">
    <text evidence="1">The sequence shown here is derived from an EMBL/GenBank/DDBJ whole genome shotgun (WGS) entry which is preliminary data.</text>
</comment>
<evidence type="ECO:0000313" key="2">
    <source>
        <dbReference type="EMBL" id="KAB0803019.1"/>
    </source>
</evidence>
<dbReference type="InParanoid" id="A0A5N4B0H8"/>
<reference evidence="1 3" key="1">
    <citation type="journal article" date="2018" name="Elife">
        <title>Firefly genomes illuminate parallel origins of bioluminescence in beetles.</title>
        <authorList>
            <person name="Fallon T.R."/>
            <person name="Lower S.E."/>
            <person name="Chang C.H."/>
            <person name="Bessho-Uehara M."/>
            <person name="Martin G.J."/>
            <person name="Bewick A.J."/>
            <person name="Behringer M."/>
            <person name="Debat H.J."/>
            <person name="Wong I."/>
            <person name="Day J.C."/>
            <person name="Suvorov A."/>
            <person name="Silva C.J."/>
            <person name="Stanger-Hall K.F."/>
            <person name="Hall D.W."/>
            <person name="Schmitz R.J."/>
            <person name="Nelson D.R."/>
            <person name="Lewis S.M."/>
            <person name="Shigenobu S."/>
            <person name="Bybee S.M."/>
            <person name="Larracuente A.M."/>
            <person name="Oba Y."/>
            <person name="Weng J.K."/>
        </authorList>
    </citation>
    <scope>NUCLEOTIDE SEQUENCE [LARGE SCALE GENOMIC DNA]</scope>
    <source>
        <strain evidence="1">1611_PpyrPB1</strain>
        <tissue evidence="1">Whole body</tissue>
    </source>
</reference>
<proteinExistence type="predicted"/>
<accession>A0A5N4B0H8</accession>
<keyword evidence="3" id="KW-1185">Reference proteome</keyword>
<dbReference type="EMBL" id="VVIM01000002">
    <property type="protein sequence ID" value="KAB0803019.1"/>
    <property type="molecule type" value="Genomic_DNA"/>
</dbReference>
<gene>
    <name evidence="1" type="ORF">PPYR_05204</name>
    <name evidence="2" type="ORF">PPYR_05205</name>
</gene>
<evidence type="ECO:0000313" key="3">
    <source>
        <dbReference type="Proteomes" id="UP000327044"/>
    </source>
</evidence>
<dbReference type="AlphaFoldDB" id="A0A5N4B0H8"/>
<reference evidence="1" key="2">
    <citation type="submission" date="2019-08" db="EMBL/GenBank/DDBJ databases">
        <authorList>
            <consortium name="Photinus pyralis genome working group"/>
            <person name="Fallon T.R."/>
            <person name="Sander Lower S.E."/>
            <person name="Weng J.-K."/>
        </authorList>
    </citation>
    <scope>NUCLEOTIDE SEQUENCE</scope>
    <source>
        <strain evidence="1">1611_PpyrPB1</strain>
        <tissue evidence="1">Whole body</tissue>
    </source>
</reference>
<name>A0A5N4B0H8_PHOPY</name>